<evidence type="ECO:0000259" key="2">
    <source>
        <dbReference type="Pfam" id="PF01266"/>
    </source>
</evidence>
<proteinExistence type="predicted"/>
<comment type="caution">
    <text evidence="3">The sequence shown here is derived from an EMBL/GenBank/DDBJ whole genome shotgun (WGS) entry which is preliminary data.</text>
</comment>
<gene>
    <name evidence="3" type="ORF">G6048_28015</name>
</gene>
<dbReference type="Proteomes" id="UP001518140">
    <property type="component" value="Unassembled WGS sequence"/>
</dbReference>
<dbReference type="EMBL" id="JAAKZX010000104">
    <property type="protein sequence ID" value="NGO45821.1"/>
    <property type="molecule type" value="Genomic_DNA"/>
</dbReference>
<dbReference type="SUPFAM" id="SSF51905">
    <property type="entry name" value="FAD/NAD(P)-binding domain"/>
    <property type="match status" value="1"/>
</dbReference>
<organism evidence="3 4">
    <name type="scientific">Streptomyces ureilyticus</name>
    <dbReference type="NCBI Taxonomy" id="1775131"/>
    <lineage>
        <taxon>Bacteria</taxon>
        <taxon>Bacillati</taxon>
        <taxon>Actinomycetota</taxon>
        <taxon>Actinomycetes</taxon>
        <taxon>Kitasatosporales</taxon>
        <taxon>Streptomycetaceae</taxon>
        <taxon>Streptomyces</taxon>
    </lineage>
</organism>
<dbReference type="PANTHER" id="PTHR13847:SF289">
    <property type="entry name" value="GLYCINE OXIDASE"/>
    <property type="match status" value="1"/>
</dbReference>
<sequence>MVDDESFKSTHGDIRYRPRLESAGSEALAAGLIELQPQFLLVNTVPPAPVLTAWRKSAPDDRRLLVLAAKEDPDRVQPTKMHGVEVALTSQHVTSEAAVELLSALEETWAAATKRRLPAPEPPPQPAALGAEGRVVLVGAGIVNLVTAAALLDGGWEVELIDAGPHPVSGAPWQSYGTTYGGDDARIFSLNETRNHHYRGLTESENLSYRRSVSDGGWLSRSLEDLNTEDRSWRAEFEGIPSWLRRKHDTEIIAFNQQSLPQWTEMMHRDPLLFSESGLRKRLYRAYGTDEQFRQGIEDEKSIGSFKRALTASELRDELPALGSAYARGHVRHVVEVVGFSVQVQRLAAGLIERIERRGGTFRWNHRVTAVRKNADGEVTGLEVSGDLVRARHYVFSPGASAEPHLLRSLGLASRIARVAGVWLTLPNVSPRLDWPLKVTRRGFASPGAVEGVNVVPGIDAAGRPVIRLGAGYGHLGTSQEPPSTGQLLLLSRALHETAGQLLPDAYAEAGVSPDAPTPPRFCVRPWTPSCLGIFHALAAERGGRCIVTGGHNSGGFAQAPSVASAVLAELRGRGHAMHTWYHPERTLEFLRLLGRNAATHVS</sequence>
<keyword evidence="1" id="KW-0560">Oxidoreductase</keyword>
<dbReference type="Gene3D" id="3.30.9.10">
    <property type="entry name" value="D-Amino Acid Oxidase, subunit A, domain 2"/>
    <property type="match status" value="1"/>
</dbReference>
<evidence type="ECO:0000256" key="1">
    <source>
        <dbReference type="ARBA" id="ARBA00023002"/>
    </source>
</evidence>
<accession>A0ABX0DV64</accession>
<keyword evidence="4" id="KW-1185">Reference proteome</keyword>
<dbReference type="RefSeq" id="WP_165342367.1">
    <property type="nucleotide sequence ID" value="NZ_JAAKZX010000104.1"/>
</dbReference>
<dbReference type="Pfam" id="PF01266">
    <property type="entry name" value="DAO"/>
    <property type="match status" value="1"/>
</dbReference>
<evidence type="ECO:0000313" key="4">
    <source>
        <dbReference type="Proteomes" id="UP001518140"/>
    </source>
</evidence>
<dbReference type="Gene3D" id="3.50.50.60">
    <property type="entry name" value="FAD/NAD(P)-binding domain"/>
    <property type="match status" value="1"/>
</dbReference>
<evidence type="ECO:0000313" key="3">
    <source>
        <dbReference type="EMBL" id="NGO45821.1"/>
    </source>
</evidence>
<dbReference type="InterPro" id="IPR006076">
    <property type="entry name" value="FAD-dep_OxRdtase"/>
</dbReference>
<dbReference type="InterPro" id="IPR036188">
    <property type="entry name" value="FAD/NAD-bd_sf"/>
</dbReference>
<reference evidence="3 4" key="1">
    <citation type="submission" date="2020-02" db="EMBL/GenBank/DDBJ databases">
        <title>Whole-genome analyses of novel actinobacteria.</title>
        <authorList>
            <person name="Sahin N."/>
            <person name="Tokatli A."/>
        </authorList>
    </citation>
    <scope>NUCLEOTIDE SEQUENCE [LARGE SCALE GENOMIC DNA]</scope>
    <source>
        <strain evidence="3 4">YC419</strain>
    </source>
</reference>
<dbReference type="PANTHER" id="PTHR13847">
    <property type="entry name" value="SARCOSINE DEHYDROGENASE-RELATED"/>
    <property type="match status" value="1"/>
</dbReference>
<feature type="domain" description="FAD dependent oxidoreductase" evidence="2">
    <location>
        <begin position="134"/>
        <end position="566"/>
    </location>
</feature>
<protein>
    <submittedName>
        <fullName evidence="3">FAD-dependent oxidoreductase</fullName>
    </submittedName>
</protein>
<name>A0ABX0DV64_9ACTN</name>